<proteinExistence type="predicted"/>
<sequence>MLFLSSCKLFTVVKHYPEGQPFVFQTKVNVEEASSKDEKSRLESGLAGQIDDSLQSKEVDKVFWSVIKDPTRLDTGLISKSVQSMHYYLNSQGYFRDSIRYQTSVQQKADQKRAIIQFNIWPGQVTRIDSLTYTLQNDSLQQLTDKNLNKQFIKKGDPFAQGPVSSEMDRLVELYRNNGYLRFSRPLLFGLWDTLDVSLLQPTLDPVEQAMQLELLRKRRLYPTANLDIRMRPLVDSSVLRKYYIGKITVDPVSNDTSKRNIRTTNIKNIMVIQRGNKFKPKIFPPLVYFKPGELYDQRRYSRTMNRLNNIGTWRMVDIAQLPRDSSDSVDIAIKLIPAKKYSFTTNVESSYSQSVITGNFVGIGLSMGLQNRNFGRAANLMSTNASYMIELGQFTAGQIIQTQQFSLTNSISYPRFIFPGMQSFKENFRGNFRSVFTLNAASTDRRYLFNLTSFNASWGYEFSWRARDYISKNRTYNLGIRIPNIEYAHLIKRDSLDRLIVQNPSIANLFNDGLITSTILNFTMPWNDLNGRNSNVLRMNFEESGLLTGLIRNKFLDDNLYRFIKLDIEYARMLKWTKTSFVMRGFAGVGYELGATANPDKRFQLPFFKQYFAGGPNSMRAWQLRQLGPGSYINTFTGAYSIPDRFGDMQLEANFEYRMPLFKISSIPVNGALFTDVGNVWLVKKDAGTNDEVFKLGRLGTDLAIGSGAGVRVDLGFFVIRLDYAYKVKDPSPSPENSSYQNRFFAYPFIKGSQLQIGIGYPFIF</sequence>
<evidence type="ECO:0000256" key="5">
    <source>
        <dbReference type="ARBA" id="ARBA00023237"/>
    </source>
</evidence>
<keyword evidence="3" id="KW-0732">Signal</keyword>
<dbReference type="Pfam" id="PF01103">
    <property type="entry name" value="Omp85"/>
    <property type="match status" value="1"/>
</dbReference>
<dbReference type="KEGG" id="nia:A8C56_18350"/>
<evidence type="ECO:0000313" key="8">
    <source>
        <dbReference type="Proteomes" id="UP000077667"/>
    </source>
</evidence>
<reference evidence="7 8" key="1">
    <citation type="submission" date="2016-05" db="EMBL/GenBank/DDBJ databases">
        <title>Niabella ginsenosidivorans BS26 whole genome sequencing.</title>
        <authorList>
            <person name="Im W.T."/>
            <person name="Siddiqi M.Z."/>
        </authorList>
    </citation>
    <scope>NUCLEOTIDE SEQUENCE [LARGE SCALE GENOMIC DNA]</scope>
    <source>
        <strain evidence="7 8">BS26</strain>
    </source>
</reference>
<dbReference type="OrthoDB" id="9814535at2"/>
<dbReference type="GO" id="GO:0019867">
    <property type="term" value="C:outer membrane"/>
    <property type="evidence" value="ECO:0007669"/>
    <property type="project" value="InterPro"/>
</dbReference>
<dbReference type="Gene3D" id="2.40.160.50">
    <property type="entry name" value="membrane protein fhac: a member of the omp85/tpsb transporter family"/>
    <property type="match status" value="1"/>
</dbReference>
<evidence type="ECO:0000256" key="2">
    <source>
        <dbReference type="ARBA" id="ARBA00022692"/>
    </source>
</evidence>
<keyword evidence="4" id="KW-0472">Membrane</keyword>
<evidence type="ECO:0000256" key="1">
    <source>
        <dbReference type="ARBA" id="ARBA00004370"/>
    </source>
</evidence>
<dbReference type="Proteomes" id="UP000077667">
    <property type="component" value="Chromosome"/>
</dbReference>
<dbReference type="Gene3D" id="3.10.20.310">
    <property type="entry name" value="membrane protein fhac"/>
    <property type="match status" value="1"/>
</dbReference>
<accession>A0A1A9I5S3</accession>
<dbReference type="AlphaFoldDB" id="A0A1A9I5S3"/>
<evidence type="ECO:0000259" key="6">
    <source>
        <dbReference type="Pfam" id="PF01103"/>
    </source>
</evidence>
<dbReference type="PANTHER" id="PTHR12815">
    <property type="entry name" value="SORTING AND ASSEMBLY MACHINERY SAMM50 PROTEIN FAMILY MEMBER"/>
    <property type="match status" value="1"/>
</dbReference>
<dbReference type="PANTHER" id="PTHR12815:SF47">
    <property type="entry name" value="TRANSLOCATION AND ASSEMBLY MODULE SUBUNIT TAMA"/>
    <property type="match status" value="1"/>
</dbReference>
<dbReference type="STRING" id="1176587.A8C56_18350"/>
<evidence type="ECO:0000313" key="7">
    <source>
        <dbReference type="EMBL" id="ANH82675.1"/>
    </source>
</evidence>
<keyword evidence="5" id="KW-0998">Cell outer membrane</keyword>
<keyword evidence="8" id="KW-1185">Reference proteome</keyword>
<gene>
    <name evidence="7" type="ORF">A8C56_18350</name>
</gene>
<name>A0A1A9I5S3_9BACT</name>
<evidence type="ECO:0000256" key="4">
    <source>
        <dbReference type="ARBA" id="ARBA00023136"/>
    </source>
</evidence>
<protein>
    <recommendedName>
        <fullName evidence="6">Bacterial surface antigen (D15) domain-containing protein</fullName>
    </recommendedName>
</protein>
<dbReference type="InterPro" id="IPR000184">
    <property type="entry name" value="Bac_surfAg_D15"/>
</dbReference>
<feature type="domain" description="Bacterial surface antigen (D15)" evidence="6">
    <location>
        <begin position="414"/>
        <end position="761"/>
    </location>
</feature>
<organism evidence="7 8">
    <name type="scientific">Niabella ginsenosidivorans</name>
    <dbReference type="NCBI Taxonomy" id="1176587"/>
    <lineage>
        <taxon>Bacteria</taxon>
        <taxon>Pseudomonadati</taxon>
        <taxon>Bacteroidota</taxon>
        <taxon>Chitinophagia</taxon>
        <taxon>Chitinophagales</taxon>
        <taxon>Chitinophagaceae</taxon>
        <taxon>Niabella</taxon>
    </lineage>
</organism>
<dbReference type="EMBL" id="CP015772">
    <property type="protein sequence ID" value="ANH82675.1"/>
    <property type="molecule type" value="Genomic_DNA"/>
</dbReference>
<evidence type="ECO:0000256" key="3">
    <source>
        <dbReference type="ARBA" id="ARBA00022729"/>
    </source>
</evidence>
<dbReference type="InterPro" id="IPR039910">
    <property type="entry name" value="D15-like"/>
</dbReference>
<comment type="subcellular location">
    <subcellularLocation>
        <location evidence="1">Membrane</location>
    </subcellularLocation>
</comment>
<keyword evidence="2" id="KW-0812">Transmembrane</keyword>